<organism evidence="3 4">
    <name type="scientific">Actinokineospora alba</name>
    <dbReference type="NCBI Taxonomy" id="504798"/>
    <lineage>
        <taxon>Bacteria</taxon>
        <taxon>Bacillati</taxon>
        <taxon>Actinomycetota</taxon>
        <taxon>Actinomycetes</taxon>
        <taxon>Pseudonocardiales</taxon>
        <taxon>Pseudonocardiaceae</taxon>
        <taxon>Actinokineospora</taxon>
    </lineage>
</organism>
<proteinExistence type="inferred from homology"/>
<dbReference type="GO" id="GO:0016787">
    <property type="term" value="F:hydrolase activity"/>
    <property type="evidence" value="ECO:0007669"/>
    <property type="project" value="UniProtKB-KW"/>
</dbReference>
<dbReference type="Proteomes" id="UP000199651">
    <property type="component" value="Unassembled WGS sequence"/>
</dbReference>
<keyword evidence="4" id="KW-1185">Reference proteome</keyword>
<evidence type="ECO:0000256" key="1">
    <source>
        <dbReference type="ARBA" id="ARBA00007169"/>
    </source>
</evidence>
<dbReference type="Gene3D" id="3.40.50.1820">
    <property type="entry name" value="alpha/beta hydrolase"/>
    <property type="match status" value="1"/>
</dbReference>
<evidence type="ECO:0000313" key="4">
    <source>
        <dbReference type="Proteomes" id="UP000199651"/>
    </source>
</evidence>
<dbReference type="SUPFAM" id="SSF53474">
    <property type="entry name" value="alpha/beta-Hydrolases"/>
    <property type="match status" value="1"/>
</dbReference>
<gene>
    <name evidence="3" type="ORF">SAMN05192558_107206</name>
</gene>
<reference evidence="4" key="1">
    <citation type="submission" date="2016-10" db="EMBL/GenBank/DDBJ databases">
        <authorList>
            <person name="Varghese N."/>
            <person name="Submissions S."/>
        </authorList>
    </citation>
    <scope>NUCLEOTIDE SEQUENCE [LARGE SCALE GENOMIC DNA]</scope>
    <source>
        <strain evidence="4">IBRC-M 10655</strain>
    </source>
</reference>
<sequence>MTSVEVTSKWLPFKTQSGSGLPLFCLPHAGGGASAFRTWLGQVPGVAVLPVQPPGREARFREPPHQHMEPLVTALADLVLGEAGDRPYAVYGHSLGALVAFELVREIRRQNAPLPTRLIVSGCSAPGHPFDDGPPVTGMTRPQLVRMLRDLGGTPEWLLADESFVDMILPAVQADFSVKETYEYRPEPPLDIPLTVLASTEDPRASHDAQSRWRQQTTKEFDLHTLVGGHFEVFEQSTITHKYLAQALHLP</sequence>
<dbReference type="PANTHER" id="PTHR11487:SF0">
    <property type="entry name" value="S-ACYL FATTY ACID SYNTHASE THIOESTERASE, MEDIUM CHAIN"/>
    <property type="match status" value="1"/>
</dbReference>
<dbReference type="InterPro" id="IPR012223">
    <property type="entry name" value="TEII"/>
</dbReference>
<dbReference type="PANTHER" id="PTHR11487">
    <property type="entry name" value="THIOESTERASE"/>
    <property type="match status" value="1"/>
</dbReference>
<dbReference type="AlphaFoldDB" id="A0A1H0QZP6"/>
<evidence type="ECO:0000259" key="2">
    <source>
        <dbReference type="Pfam" id="PF00975"/>
    </source>
</evidence>
<dbReference type="Pfam" id="PF00975">
    <property type="entry name" value="Thioesterase"/>
    <property type="match status" value="1"/>
</dbReference>
<dbReference type="RefSeq" id="WP_091377635.1">
    <property type="nucleotide sequence ID" value="NZ_FNDV01000004.1"/>
</dbReference>
<dbReference type="STRING" id="504798.SAMN05421871_104205"/>
<dbReference type="EMBL" id="FNJB01000007">
    <property type="protein sequence ID" value="SDP22228.1"/>
    <property type="molecule type" value="Genomic_DNA"/>
</dbReference>
<dbReference type="GO" id="GO:0008610">
    <property type="term" value="P:lipid biosynthetic process"/>
    <property type="evidence" value="ECO:0007669"/>
    <property type="project" value="TreeGrafter"/>
</dbReference>
<dbReference type="InterPro" id="IPR001031">
    <property type="entry name" value="Thioesterase"/>
</dbReference>
<keyword evidence="3" id="KW-0378">Hydrolase</keyword>
<comment type="similarity">
    <text evidence="1">Belongs to the thioesterase family.</text>
</comment>
<dbReference type="OrthoDB" id="4169718at2"/>
<evidence type="ECO:0000313" key="3">
    <source>
        <dbReference type="EMBL" id="SDP22228.1"/>
    </source>
</evidence>
<dbReference type="InterPro" id="IPR029058">
    <property type="entry name" value="AB_hydrolase_fold"/>
</dbReference>
<feature type="domain" description="Thioesterase" evidence="2">
    <location>
        <begin position="22"/>
        <end position="238"/>
    </location>
</feature>
<protein>
    <submittedName>
        <fullName evidence="3">Medium-chain acyl-[acyl-carrier-protein] hydrolase</fullName>
    </submittedName>
</protein>
<accession>A0A1H0QZP6</accession>
<name>A0A1H0QZP6_9PSEU</name>